<keyword evidence="4" id="KW-1185">Reference proteome</keyword>
<dbReference type="Proteomes" id="UP001158986">
    <property type="component" value="Unassembled WGS sequence"/>
</dbReference>
<dbReference type="InterPro" id="IPR012337">
    <property type="entry name" value="RNaseH-like_sf"/>
</dbReference>
<organism evidence="3 4">
    <name type="scientific">Peronospora belbahrii</name>
    <dbReference type="NCBI Taxonomy" id="622444"/>
    <lineage>
        <taxon>Eukaryota</taxon>
        <taxon>Sar</taxon>
        <taxon>Stramenopiles</taxon>
        <taxon>Oomycota</taxon>
        <taxon>Peronosporomycetes</taxon>
        <taxon>Peronosporales</taxon>
        <taxon>Peronosporaceae</taxon>
        <taxon>Peronospora</taxon>
    </lineage>
</organism>
<dbReference type="PANTHER" id="PTHR46169">
    <property type="entry name" value="DNA REPLICATION-RELATED ELEMENT FACTOR, ISOFORM A"/>
    <property type="match status" value="1"/>
</dbReference>
<evidence type="ECO:0000256" key="1">
    <source>
        <dbReference type="SAM" id="MobiDB-lite"/>
    </source>
</evidence>
<dbReference type="Pfam" id="PF05699">
    <property type="entry name" value="Dimer_Tnp_hAT"/>
    <property type="match status" value="1"/>
</dbReference>
<evidence type="ECO:0000259" key="2">
    <source>
        <dbReference type="Pfam" id="PF05699"/>
    </source>
</evidence>
<protein>
    <recommendedName>
        <fullName evidence="2">HAT C-terminal dimerisation domain-containing protein</fullName>
    </recommendedName>
</protein>
<comment type="caution">
    <text evidence="3">The sequence shown here is derived from an EMBL/GenBank/DDBJ whole genome shotgun (WGS) entry which is preliminary data.</text>
</comment>
<accession>A0ABN8D577</accession>
<proteinExistence type="predicted"/>
<dbReference type="PANTHER" id="PTHR46169:SF29">
    <property type="entry name" value="DNA REPLICATION-RELATED ELEMENT FACTOR, ISOFORM A"/>
    <property type="match status" value="1"/>
</dbReference>
<gene>
    <name evidence="3" type="ORF">PBS001_LOCUS6992</name>
</gene>
<dbReference type="InterPro" id="IPR052717">
    <property type="entry name" value="Vacuolar_transposase_reg"/>
</dbReference>
<reference evidence="3 4" key="1">
    <citation type="submission" date="2021-11" db="EMBL/GenBank/DDBJ databases">
        <authorList>
            <person name="Islam A."/>
            <person name="Islam S."/>
            <person name="Flora M.S."/>
            <person name="Rahman M."/>
            <person name="Ziaur R.M."/>
            <person name="Epstein J.H."/>
            <person name="Hassan M."/>
            <person name="Klassen M."/>
            <person name="Woodard K."/>
            <person name="Webb A."/>
            <person name="Webby R.J."/>
            <person name="El Zowalaty M.E."/>
        </authorList>
    </citation>
    <scope>NUCLEOTIDE SEQUENCE [LARGE SCALE GENOMIC DNA]</scope>
    <source>
        <strain evidence="3">Pbs1</strain>
    </source>
</reference>
<feature type="region of interest" description="Disordered" evidence="1">
    <location>
        <begin position="39"/>
        <end position="67"/>
    </location>
</feature>
<evidence type="ECO:0000313" key="3">
    <source>
        <dbReference type="EMBL" id="CAH0520515.1"/>
    </source>
</evidence>
<dbReference type="SUPFAM" id="SSF53098">
    <property type="entry name" value="Ribonuclease H-like"/>
    <property type="match status" value="1"/>
</dbReference>
<dbReference type="InterPro" id="IPR008906">
    <property type="entry name" value="HATC_C_dom"/>
</dbReference>
<dbReference type="EMBL" id="CAKLCB010000360">
    <property type="protein sequence ID" value="CAH0520515.1"/>
    <property type="molecule type" value="Genomic_DNA"/>
</dbReference>
<sequence>MHRVVSMKKRGRKKKVNAIPATKSEATAFVLESIDGNVSHTSSDRHSPVKKTKRGEHQSTHGFPDHQLDIDLSHQQYQVTRRKSPATGSSSAGTSGAMLTGKIHAEKVLEAMGYLCLYEMLPFELCSSHAFGNLIMKCLEGCGGYADDPNHFNVFTKEFASGYVKNMAAEIKVRTAMQMKTTDFAHLMLSEWRPSDDARVETATAAAATTTVDFTHPSGKELVFLAFFAVGLDHKFNPFRRCLHVSSIETYCPQQGKSIATMFAKDEELKKAMERVAFCRSMPQIFAVEPPCCGYQSFAVDHKLHLLESVPTVLQNIVLATINGVRIFGSYCFASDVFATSAASSSVCFQSQRMDKGEYIDSSSAAVTAGLSVADCYGITTEEIASSIVEELPTSLMGHTYRDLMNKLMYLLAHFKQSSKSREVLRRLALEQCSMSTASYERLFIDRLREMTISMGQIYYVLALVEDMMPALRKYILLHKDNDSDFSKLIQLTSLSRYEWSRVRYLTMILKPFAEATAKLEGEPYVVSSLIVPSVFTLIEKIRDFRPVNIGFTDVSYDGFAKKSTAEVMVDDLPEDIEALRDLALKNLLASFGHLFSVPEASWDKEKLQTFNLLWSATILDPRTKSFIVKGSLPQQDFWEIVKAEAANMAGTKKKSKDNGNDFKESSIVLGSDSSHVGEDGADKGTDLWDDLQAKLTSCAQEEMLLSSAKSSLELTKSSNLLEVEVSFFQEEGRIVLRANPLEWWQNMRMKYPFLARLARYVLSIPCKVKVDDNPIRFDGGLVKRGPSQMNMADLCDLLAASMNLRTEKNPHFEAASKHMWSTV</sequence>
<name>A0ABN8D577_9STRA</name>
<evidence type="ECO:0000313" key="4">
    <source>
        <dbReference type="Proteomes" id="UP001158986"/>
    </source>
</evidence>
<feature type="domain" description="HAT C-terminal dimerisation" evidence="2">
    <location>
        <begin position="738"/>
        <end position="767"/>
    </location>
</feature>
<feature type="compositionally biased region" description="Basic and acidic residues" evidence="1">
    <location>
        <begin position="55"/>
        <end position="67"/>
    </location>
</feature>